<dbReference type="InterPro" id="IPR057326">
    <property type="entry name" value="KR_dom"/>
</dbReference>
<dbReference type="InterPro" id="IPR036291">
    <property type="entry name" value="NAD(P)-bd_dom_sf"/>
</dbReference>
<dbReference type="PANTHER" id="PTHR42760:SF115">
    <property type="entry name" value="3-OXOACYL-[ACYL-CARRIER-PROTEIN] REDUCTASE FABG"/>
    <property type="match status" value="1"/>
</dbReference>
<dbReference type="SUPFAM" id="SSF51735">
    <property type="entry name" value="NAD(P)-binding Rossmann-fold domains"/>
    <property type="match status" value="1"/>
</dbReference>
<dbReference type="SMART" id="SM00822">
    <property type="entry name" value="PKS_KR"/>
    <property type="match status" value="1"/>
</dbReference>
<evidence type="ECO:0000313" key="5">
    <source>
        <dbReference type="EMBL" id="CAB4831553.1"/>
    </source>
</evidence>
<evidence type="ECO:0000313" key="4">
    <source>
        <dbReference type="EMBL" id="CAB4728455.1"/>
    </source>
</evidence>
<keyword evidence="2" id="KW-0560">Oxidoreductase</keyword>
<evidence type="ECO:0000256" key="1">
    <source>
        <dbReference type="ARBA" id="ARBA00006484"/>
    </source>
</evidence>
<dbReference type="PRINTS" id="PR00081">
    <property type="entry name" value="GDHRDH"/>
</dbReference>
<dbReference type="Pfam" id="PF13561">
    <property type="entry name" value="adh_short_C2"/>
    <property type="match status" value="1"/>
</dbReference>
<dbReference type="EMBL" id="CAEZYR010000006">
    <property type="protein sequence ID" value="CAB4728455.1"/>
    <property type="molecule type" value="Genomic_DNA"/>
</dbReference>
<organism evidence="6">
    <name type="scientific">freshwater metagenome</name>
    <dbReference type="NCBI Taxonomy" id="449393"/>
    <lineage>
        <taxon>unclassified sequences</taxon>
        <taxon>metagenomes</taxon>
        <taxon>ecological metagenomes</taxon>
    </lineage>
</organism>
<dbReference type="GO" id="GO:0016616">
    <property type="term" value="F:oxidoreductase activity, acting on the CH-OH group of donors, NAD or NADP as acceptor"/>
    <property type="evidence" value="ECO:0007669"/>
    <property type="project" value="UniProtKB-ARBA"/>
</dbReference>
<dbReference type="Gene3D" id="3.40.50.720">
    <property type="entry name" value="NAD(P)-binding Rossmann-like Domain"/>
    <property type="match status" value="1"/>
</dbReference>
<gene>
    <name evidence="4" type="ORF">UFOPK2754_00313</name>
    <name evidence="5" type="ORF">UFOPK3139_01525</name>
    <name evidence="6" type="ORF">UFOPK3543_03344</name>
</gene>
<dbReference type="EMBL" id="CAFABA010000058">
    <property type="protein sequence ID" value="CAB4831553.1"/>
    <property type="molecule type" value="Genomic_DNA"/>
</dbReference>
<feature type="domain" description="Ketoreductase" evidence="3">
    <location>
        <begin position="11"/>
        <end position="199"/>
    </location>
</feature>
<dbReference type="AlphaFoldDB" id="A0A6J7JJX9"/>
<comment type="similarity">
    <text evidence="1">Belongs to the short-chain dehydrogenases/reductases (SDR) family.</text>
</comment>
<dbReference type="CDD" id="cd05233">
    <property type="entry name" value="SDR_c"/>
    <property type="match status" value="1"/>
</dbReference>
<evidence type="ECO:0000256" key="2">
    <source>
        <dbReference type="ARBA" id="ARBA00023002"/>
    </source>
</evidence>
<dbReference type="PRINTS" id="PR00080">
    <property type="entry name" value="SDRFAMILY"/>
</dbReference>
<evidence type="ECO:0000313" key="6">
    <source>
        <dbReference type="EMBL" id="CAB4942814.1"/>
    </source>
</evidence>
<reference evidence="6" key="1">
    <citation type="submission" date="2020-05" db="EMBL/GenBank/DDBJ databases">
        <authorList>
            <person name="Chiriac C."/>
            <person name="Salcher M."/>
            <person name="Ghai R."/>
            <person name="Kavagutti S V."/>
        </authorList>
    </citation>
    <scope>NUCLEOTIDE SEQUENCE</scope>
</reference>
<dbReference type="InterPro" id="IPR002347">
    <property type="entry name" value="SDR_fam"/>
</dbReference>
<dbReference type="NCBIfam" id="NF005559">
    <property type="entry name" value="PRK07231.1"/>
    <property type="match status" value="1"/>
</dbReference>
<accession>A0A6J7JJX9</accession>
<proteinExistence type="inferred from homology"/>
<name>A0A6J7JJX9_9ZZZZ</name>
<dbReference type="FunFam" id="3.40.50.720:FF:000084">
    <property type="entry name" value="Short-chain dehydrogenase reductase"/>
    <property type="match status" value="1"/>
</dbReference>
<sequence length="265" mass="26741">MSWGPFDLTGRSAVVTGAAMGIGFGIASRFREAGADVVIADIDATAADRAIERLGEIAGAGRMVAVRADVSDPASGKAAITAAVDNFGRVDILVNNAGIYPFSMLADLTPELITRILSVNVAGVMLMTQAAAAVMSTSGGGVVVNIASMDAMHPSFPGLSTYGASKGAVVAMTKHHALELAPYKIRVNAIAPGGIWTEGAAASSAGGGLSEEERGAIEVAMIAKTPLGRFGTPDDIAKVALFLASSAADYMTGETVLVDGGVLLS</sequence>
<protein>
    <submittedName>
        <fullName evidence="6">Unannotated protein</fullName>
    </submittedName>
</protein>
<dbReference type="PANTHER" id="PTHR42760">
    <property type="entry name" value="SHORT-CHAIN DEHYDROGENASES/REDUCTASES FAMILY MEMBER"/>
    <property type="match status" value="1"/>
</dbReference>
<evidence type="ECO:0000259" key="3">
    <source>
        <dbReference type="SMART" id="SM00822"/>
    </source>
</evidence>
<dbReference type="EMBL" id="CAFBMH010000254">
    <property type="protein sequence ID" value="CAB4942814.1"/>
    <property type="molecule type" value="Genomic_DNA"/>
</dbReference>